<evidence type="ECO:0000256" key="1">
    <source>
        <dbReference type="SAM" id="Coils"/>
    </source>
</evidence>
<feature type="region of interest" description="Disordered" evidence="2">
    <location>
        <begin position="603"/>
        <end position="624"/>
    </location>
</feature>
<keyword evidence="4" id="KW-1185">Reference proteome</keyword>
<name>A0AAW1KKB9_POPJA</name>
<reference evidence="3 4" key="1">
    <citation type="journal article" date="2024" name="BMC Genomics">
        <title>De novo assembly and annotation of Popillia japonica's genome with initial clues to its potential as an invasive pest.</title>
        <authorList>
            <person name="Cucini C."/>
            <person name="Boschi S."/>
            <person name="Funari R."/>
            <person name="Cardaioli E."/>
            <person name="Iannotti N."/>
            <person name="Marturano G."/>
            <person name="Paoli F."/>
            <person name="Bruttini M."/>
            <person name="Carapelli A."/>
            <person name="Frati F."/>
            <person name="Nardi F."/>
        </authorList>
    </citation>
    <scope>NUCLEOTIDE SEQUENCE [LARGE SCALE GENOMIC DNA]</scope>
    <source>
        <strain evidence="3">DMR45628</strain>
    </source>
</reference>
<dbReference type="Proteomes" id="UP001458880">
    <property type="component" value="Unassembled WGS sequence"/>
</dbReference>
<feature type="compositionally biased region" description="Basic and acidic residues" evidence="2">
    <location>
        <begin position="905"/>
        <end position="914"/>
    </location>
</feature>
<feature type="compositionally biased region" description="Polar residues" evidence="2">
    <location>
        <begin position="649"/>
        <end position="659"/>
    </location>
</feature>
<feature type="region of interest" description="Disordered" evidence="2">
    <location>
        <begin position="872"/>
        <end position="1011"/>
    </location>
</feature>
<sequence>MSFLRGTEEYYQKFIELQEKLRKSEEERLVLEMKFNEMVQVTREEEQAYYRKLRNQYKRFLEEDRRRQERNERIMRILERVEGRAAILAAKTERFELLRQQYQVYLQRIFFNTKHTYDTPQRPHIPEQVSTILEEKSDLHNYGPLAKTPHGDNFEHINPQAKDLYEHPVIRKALSGEHILYPKADVVKQYLRSLSSPISGEEVLKATRSNTKLSSIYTPEPDELNTDSLYKDDYSYYKTNAGNIADQIINSISSRPKLSSPYHDRYATGTHRGDPNQGKLLETHFCGTSYSPKRAVDENSADIEIFNEHDLSYKHAKDELEYPSKIKELSKRSEVRFQESSDEKSDKIASEIPKVSVQEMEDGDDSKSKHYYGILETSDLKEQRFISDDYKVNDTETDNFSPDVHQGIDEEQSGDQIEYVATPPPDNMLESVKDKNEIIEKSEIEDISEENDQKSRNAILEENYVFASDENIVNEDISEYNQIGEKYQQPERDINSMVFTNYEDSQYYHERDGQSTLDYQDQPLTGQYTELDAYRNTQSMLQNGHDDINVPQTGATVPDTERQQVIPEIDLNQDDNIRDIREVMEPVEDNRESEQVIAKSIDQHEDSNQSDAHHKSDEQRVVNEKNTDQVRADLEGSQSELHHNEHTNSGKQPTVQSDKNNLPVAQYDERTQPVMQYDEHERPIMQYDEQRQLLMQYDKEDDMQYDEKGQPLIQYDEKGQPISRYDQDGQFLYQYDQNGQPEMQYDDNGQPLIQYDENNQPIMHYDGRNQPNLQYDERGQPIMQYDENGQPIMQYDENGQPIMQYDENGQPIMQYDPNGQPIMQYDPNGQPILQYNYDENGQPLVYDQQSQPMYQYADQDYSAENQRYNAQPYSEEPPTVMENASKAEVAPKEQPPSPVQQKQFNDTEKTKDSSKQPVFRSNMETSSNANMQQLPVNLSKQQSSQPTSPGNEKKSSKSEKSKDNSKQQGLIQNSPNKEKKANVMDMLDTDTESMRQESKVSNDSDFEFSSK</sequence>
<comment type="caution">
    <text evidence="3">The sequence shown here is derived from an EMBL/GenBank/DDBJ whole genome shotgun (WGS) entry which is preliminary data.</text>
</comment>
<evidence type="ECO:0000256" key="2">
    <source>
        <dbReference type="SAM" id="MobiDB-lite"/>
    </source>
</evidence>
<protein>
    <submittedName>
        <fullName evidence="3">Uncharacterized protein</fullName>
    </submittedName>
</protein>
<feature type="compositionally biased region" description="Basic and acidic residues" evidence="2">
    <location>
        <begin position="992"/>
        <end position="1011"/>
    </location>
</feature>
<accession>A0AAW1KKB9</accession>
<feature type="region of interest" description="Disordered" evidence="2">
    <location>
        <begin position="638"/>
        <end position="659"/>
    </location>
</feature>
<keyword evidence="1" id="KW-0175">Coiled coil</keyword>
<feature type="compositionally biased region" description="Basic and acidic residues" evidence="2">
    <location>
        <begin position="638"/>
        <end position="648"/>
    </location>
</feature>
<organism evidence="3 4">
    <name type="scientific">Popillia japonica</name>
    <name type="common">Japanese beetle</name>
    <dbReference type="NCBI Taxonomy" id="7064"/>
    <lineage>
        <taxon>Eukaryota</taxon>
        <taxon>Metazoa</taxon>
        <taxon>Ecdysozoa</taxon>
        <taxon>Arthropoda</taxon>
        <taxon>Hexapoda</taxon>
        <taxon>Insecta</taxon>
        <taxon>Pterygota</taxon>
        <taxon>Neoptera</taxon>
        <taxon>Endopterygota</taxon>
        <taxon>Coleoptera</taxon>
        <taxon>Polyphaga</taxon>
        <taxon>Scarabaeiformia</taxon>
        <taxon>Scarabaeidae</taxon>
        <taxon>Rutelinae</taxon>
        <taxon>Popillia</taxon>
    </lineage>
</organism>
<feature type="coiled-coil region" evidence="1">
    <location>
        <begin position="7"/>
        <end position="63"/>
    </location>
</feature>
<evidence type="ECO:0000313" key="3">
    <source>
        <dbReference type="EMBL" id="KAK9719794.1"/>
    </source>
</evidence>
<feature type="compositionally biased region" description="Polar residues" evidence="2">
    <location>
        <begin position="922"/>
        <end position="950"/>
    </location>
</feature>
<evidence type="ECO:0000313" key="4">
    <source>
        <dbReference type="Proteomes" id="UP001458880"/>
    </source>
</evidence>
<dbReference type="AlphaFoldDB" id="A0AAW1KKB9"/>
<dbReference type="EMBL" id="JASPKY010000216">
    <property type="protein sequence ID" value="KAK9719794.1"/>
    <property type="molecule type" value="Genomic_DNA"/>
</dbReference>
<gene>
    <name evidence="3" type="ORF">QE152_g22436</name>
</gene>
<proteinExistence type="predicted"/>
<feature type="compositionally biased region" description="Basic and acidic residues" evidence="2">
    <location>
        <begin position="951"/>
        <end position="965"/>
    </location>
</feature>